<comment type="subcellular location">
    <subcellularLocation>
        <location evidence="1">Cell membrane</location>
        <topology evidence="1">Multi-pass membrane protein</topology>
    </subcellularLocation>
</comment>
<dbReference type="GO" id="GO:0015105">
    <property type="term" value="F:arsenite transmembrane transporter activity"/>
    <property type="evidence" value="ECO:0007669"/>
    <property type="project" value="InterPro"/>
</dbReference>
<dbReference type="GO" id="GO:0005886">
    <property type="term" value="C:plasma membrane"/>
    <property type="evidence" value="ECO:0007669"/>
    <property type="project" value="UniProtKB-SubCell"/>
</dbReference>
<keyword evidence="7 8" id="KW-0472">Membrane</keyword>
<evidence type="ECO:0000256" key="5">
    <source>
        <dbReference type="ARBA" id="ARBA00022692"/>
    </source>
</evidence>
<keyword evidence="4" id="KW-1003">Cell membrane</keyword>
<comment type="similarity">
    <text evidence="2">Belongs to the CitM (TC 2.A.11) transporter family.</text>
</comment>
<feature type="transmembrane region" description="Helical" evidence="8">
    <location>
        <begin position="172"/>
        <end position="195"/>
    </location>
</feature>
<name>A0A1G6JF90_9BACT</name>
<keyword evidence="5 8" id="KW-0812">Transmembrane</keyword>
<dbReference type="InterPro" id="IPR004680">
    <property type="entry name" value="Cit_transptr-like_dom"/>
</dbReference>
<dbReference type="AlphaFoldDB" id="A0A1G6JF90"/>
<organism evidence="10 11">
    <name type="scientific">Geotoga petraea</name>
    <dbReference type="NCBI Taxonomy" id="28234"/>
    <lineage>
        <taxon>Bacteria</taxon>
        <taxon>Thermotogati</taxon>
        <taxon>Thermotogota</taxon>
        <taxon>Thermotogae</taxon>
        <taxon>Petrotogales</taxon>
        <taxon>Petrotogaceae</taxon>
        <taxon>Geotoga</taxon>
    </lineage>
</organism>
<evidence type="ECO:0000313" key="11">
    <source>
        <dbReference type="Proteomes" id="UP000199322"/>
    </source>
</evidence>
<keyword evidence="3" id="KW-0813">Transport</keyword>
<evidence type="ECO:0000313" key="10">
    <source>
        <dbReference type="EMBL" id="SDC17502.1"/>
    </source>
</evidence>
<sequence length="428" mass="47851">MQQIISILVFLITLILIVSHKINRTIAAMLGATLLIIFNIFPTQMYPFEHYLDFNTIFLLLGMMVFVNAIKKSKIFTFFGIKALSYFGKNGVWLFLILTALVAITSSIIDNVTTILIFIPITLAITDTLKIDYFPYILGEIMASNIGGASTIIGDPPNIMIASAANFSFSEFFGVMFPVAVFNLISMDILLIFIFRKQLIKKFQAEIINNMNKSKIIEDKKRFRLSLILLITVIIAFIFQHQLGVESSIIALFAGFFALLIMEPNDIQNTIKEVEWESILFFIGLFVVTGGLEETGVLNELSMMLVDFAGRSAQLFSSFLIVTSGILSGFVDNIPYTATMIPVVANLKSINPEVFTSLNPQWYSLALGACLGGNLTPIGASANIIGIALIKQFKGDNISFKKFFFYGFMITLMTLFISTIYINIRYFF</sequence>
<evidence type="ECO:0000256" key="7">
    <source>
        <dbReference type="ARBA" id="ARBA00023136"/>
    </source>
</evidence>
<feature type="transmembrane region" description="Helical" evidence="8">
    <location>
        <begin position="403"/>
        <end position="424"/>
    </location>
</feature>
<dbReference type="PANTHER" id="PTHR43568">
    <property type="entry name" value="P PROTEIN"/>
    <property type="match status" value="1"/>
</dbReference>
<proteinExistence type="inferred from homology"/>
<feature type="transmembrane region" description="Helical" evidence="8">
    <location>
        <begin position="312"/>
        <end position="331"/>
    </location>
</feature>
<feature type="transmembrane region" description="Helical" evidence="8">
    <location>
        <begin position="91"/>
        <end position="119"/>
    </location>
</feature>
<dbReference type="PANTHER" id="PTHR43568:SF1">
    <property type="entry name" value="P PROTEIN"/>
    <property type="match status" value="1"/>
</dbReference>
<feature type="transmembrane region" description="Helical" evidence="8">
    <location>
        <begin position="274"/>
        <end position="292"/>
    </location>
</feature>
<dbReference type="CDD" id="cd01116">
    <property type="entry name" value="P_permease"/>
    <property type="match status" value="1"/>
</dbReference>
<dbReference type="InterPro" id="IPR000802">
    <property type="entry name" value="Arsenical_pump_ArsB"/>
</dbReference>
<feature type="domain" description="Citrate transporter-like" evidence="9">
    <location>
        <begin position="14"/>
        <end position="368"/>
    </location>
</feature>
<feature type="transmembrane region" description="Helical" evidence="8">
    <location>
        <begin position="245"/>
        <end position="262"/>
    </location>
</feature>
<dbReference type="Proteomes" id="UP000199322">
    <property type="component" value="Unassembled WGS sequence"/>
</dbReference>
<dbReference type="PRINTS" id="PR00758">
    <property type="entry name" value="ARSENICPUMP"/>
</dbReference>
<keyword evidence="11" id="KW-1185">Reference proteome</keyword>
<evidence type="ECO:0000256" key="8">
    <source>
        <dbReference type="SAM" id="Phobius"/>
    </source>
</evidence>
<accession>A0A1G6JF90</accession>
<dbReference type="STRING" id="28234.SAMN04488588_0516"/>
<dbReference type="EMBL" id="FMYV01000002">
    <property type="protein sequence ID" value="SDC17502.1"/>
    <property type="molecule type" value="Genomic_DNA"/>
</dbReference>
<evidence type="ECO:0000256" key="6">
    <source>
        <dbReference type="ARBA" id="ARBA00022989"/>
    </source>
</evidence>
<feature type="transmembrane region" description="Helical" evidence="8">
    <location>
        <begin position="223"/>
        <end position="239"/>
    </location>
</feature>
<evidence type="ECO:0000256" key="1">
    <source>
        <dbReference type="ARBA" id="ARBA00004651"/>
    </source>
</evidence>
<evidence type="ECO:0000256" key="4">
    <source>
        <dbReference type="ARBA" id="ARBA00022475"/>
    </source>
</evidence>
<keyword evidence="6 8" id="KW-1133">Transmembrane helix</keyword>
<protein>
    <submittedName>
        <fullName evidence="10">Na+/H+ antiporter NhaD</fullName>
    </submittedName>
</protein>
<evidence type="ECO:0000256" key="2">
    <source>
        <dbReference type="ARBA" id="ARBA00009843"/>
    </source>
</evidence>
<reference evidence="10 11" key="1">
    <citation type="submission" date="2016-10" db="EMBL/GenBank/DDBJ databases">
        <authorList>
            <person name="de Groot N.N."/>
        </authorList>
    </citation>
    <scope>NUCLEOTIDE SEQUENCE [LARGE SCALE GENOMIC DNA]</scope>
    <source>
        <strain evidence="10 11">WG14</strain>
    </source>
</reference>
<dbReference type="Pfam" id="PF03600">
    <property type="entry name" value="CitMHS"/>
    <property type="match status" value="1"/>
</dbReference>
<evidence type="ECO:0000259" key="9">
    <source>
        <dbReference type="Pfam" id="PF03600"/>
    </source>
</evidence>
<evidence type="ECO:0000256" key="3">
    <source>
        <dbReference type="ARBA" id="ARBA00022448"/>
    </source>
</evidence>
<dbReference type="InterPro" id="IPR051475">
    <property type="entry name" value="Diverse_Ion_Transporter"/>
</dbReference>
<feature type="transmembrane region" description="Helical" evidence="8">
    <location>
        <begin position="51"/>
        <end position="70"/>
    </location>
</feature>
<gene>
    <name evidence="10" type="ORF">SAMN04488588_0516</name>
</gene>
<dbReference type="RefSeq" id="WP_091402565.1">
    <property type="nucleotide sequence ID" value="NZ_FMYV01000002.1"/>
</dbReference>